<keyword evidence="15" id="KW-1185">Reference proteome</keyword>
<keyword evidence="8" id="KW-0274">FAD</keyword>
<dbReference type="Gene3D" id="3.90.660.10">
    <property type="match status" value="1"/>
</dbReference>
<evidence type="ECO:0000256" key="8">
    <source>
        <dbReference type="ARBA" id="ARBA00022827"/>
    </source>
</evidence>
<gene>
    <name evidence="14" type="ORF">ILYODFUR_032742</name>
</gene>
<keyword evidence="10" id="KW-0496">Mitochondrion</keyword>
<keyword evidence="9" id="KW-0560">Oxidoreductase</keyword>
<evidence type="ECO:0000256" key="12">
    <source>
        <dbReference type="ARBA" id="ARBA00048448"/>
    </source>
</evidence>
<comment type="caution">
    <text evidence="14">The sequence shown here is derived from an EMBL/GenBank/DDBJ whole genome shotgun (WGS) entry which is preliminary data.</text>
</comment>
<evidence type="ECO:0000259" key="13">
    <source>
        <dbReference type="Pfam" id="PF01593"/>
    </source>
</evidence>
<sequence>MFLCVFPGLSAAKLLKTSGLNAVVLEARDRVGGRTFTVRNKETKWVDLGGAYVGPTQNRILRLAKEYGIKTYKVNEEEHLVHYVNVRFPAIINVFTFPLFPLRLPLTSYLCKTAHALDMCFTLNSLLLLMVSR</sequence>
<dbReference type="Pfam" id="PF01593">
    <property type="entry name" value="Amino_oxidase"/>
    <property type="match status" value="1"/>
</dbReference>
<dbReference type="Proteomes" id="UP001482620">
    <property type="component" value="Unassembled WGS sequence"/>
</dbReference>
<evidence type="ECO:0000256" key="11">
    <source>
        <dbReference type="ARBA" id="ARBA00023136"/>
    </source>
</evidence>
<comment type="subcellular location">
    <subcellularLocation>
        <location evidence="2">Mitochondrion outer membrane</location>
        <topology evidence="2">Single-pass type IV membrane protein</topology>
        <orientation evidence="2">Cytoplasmic side</orientation>
    </subcellularLocation>
</comment>
<comment type="cofactor">
    <cofactor evidence="1">
        <name>FAD</name>
        <dbReference type="ChEBI" id="CHEBI:57692"/>
    </cofactor>
</comment>
<evidence type="ECO:0000313" key="15">
    <source>
        <dbReference type="Proteomes" id="UP001482620"/>
    </source>
</evidence>
<reference evidence="14 15" key="1">
    <citation type="submission" date="2021-06" db="EMBL/GenBank/DDBJ databases">
        <authorList>
            <person name="Palmer J.M."/>
        </authorList>
    </citation>
    <scope>NUCLEOTIDE SEQUENCE [LARGE SCALE GENOMIC DNA]</scope>
    <source>
        <strain evidence="15">if_2019</strain>
        <tissue evidence="14">Muscle</tissue>
    </source>
</reference>
<evidence type="ECO:0000256" key="7">
    <source>
        <dbReference type="ARBA" id="ARBA00022787"/>
    </source>
</evidence>
<keyword evidence="6" id="KW-0812">Transmembrane</keyword>
<dbReference type="EC" id="1.4.3.4" evidence="4"/>
<dbReference type="EMBL" id="JAHRIQ010109666">
    <property type="protein sequence ID" value="MEQ2257240.1"/>
    <property type="molecule type" value="Genomic_DNA"/>
</dbReference>
<evidence type="ECO:0000256" key="2">
    <source>
        <dbReference type="ARBA" id="ARBA00004362"/>
    </source>
</evidence>
<evidence type="ECO:0000256" key="1">
    <source>
        <dbReference type="ARBA" id="ARBA00001974"/>
    </source>
</evidence>
<evidence type="ECO:0000256" key="5">
    <source>
        <dbReference type="ARBA" id="ARBA00022630"/>
    </source>
</evidence>
<keyword evidence="7" id="KW-1000">Mitochondrion outer membrane</keyword>
<feature type="domain" description="Amine oxidase" evidence="13">
    <location>
        <begin position="8"/>
        <end position="87"/>
    </location>
</feature>
<name>A0ABV0VJR7_9TELE</name>
<evidence type="ECO:0000313" key="14">
    <source>
        <dbReference type="EMBL" id="MEQ2257240.1"/>
    </source>
</evidence>
<dbReference type="PANTHER" id="PTHR43563:SF11">
    <property type="entry name" value="AMINE OXIDASE [FLAVIN-CONTAINING] A"/>
    <property type="match status" value="1"/>
</dbReference>
<accession>A0ABV0VJR7</accession>
<dbReference type="InterPro" id="IPR002937">
    <property type="entry name" value="Amino_oxidase"/>
</dbReference>
<evidence type="ECO:0000256" key="4">
    <source>
        <dbReference type="ARBA" id="ARBA00012804"/>
    </source>
</evidence>
<comment type="similarity">
    <text evidence="3">Belongs to the flavin monoamine oxidase family.</text>
</comment>
<keyword evidence="5" id="KW-0285">Flavoprotein</keyword>
<comment type="catalytic activity">
    <reaction evidence="12">
        <text>a secondary aliphatic amine + O2 + H2O = a primary amine + an aldehyde + H2O2</text>
        <dbReference type="Rhea" id="RHEA:26414"/>
        <dbReference type="ChEBI" id="CHEBI:15377"/>
        <dbReference type="ChEBI" id="CHEBI:15379"/>
        <dbReference type="ChEBI" id="CHEBI:16240"/>
        <dbReference type="ChEBI" id="CHEBI:17478"/>
        <dbReference type="ChEBI" id="CHEBI:58855"/>
        <dbReference type="ChEBI" id="CHEBI:65296"/>
        <dbReference type="EC" id="1.4.3.4"/>
    </reaction>
</comment>
<organism evidence="14 15">
    <name type="scientific">Ilyodon furcidens</name>
    <name type="common">goldbreast splitfin</name>
    <dbReference type="NCBI Taxonomy" id="33524"/>
    <lineage>
        <taxon>Eukaryota</taxon>
        <taxon>Metazoa</taxon>
        <taxon>Chordata</taxon>
        <taxon>Craniata</taxon>
        <taxon>Vertebrata</taxon>
        <taxon>Euteleostomi</taxon>
        <taxon>Actinopterygii</taxon>
        <taxon>Neopterygii</taxon>
        <taxon>Teleostei</taxon>
        <taxon>Neoteleostei</taxon>
        <taxon>Acanthomorphata</taxon>
        <taxon>Ovalentaria</taxon>
        <taxon>Atherinomorphae</taxon>
        <taxon>Cyprinodontiformes</taxon>
        <taxon>Goodeidae</taxon>
        <taxon>Ilyodon</taxon>
    </lineage>
</organism>
<keyword evidence="11" id="KW-0472">Membrane</keyword>
<dbReference type="PANTHER" id="PTHR43563">
    <property type="entry name" value="AMINE OXIDASE"/>
    <property type="match status" value="1"/>
</dbReference>
<proteinExistence type="inferred from homology"/>
<dbReference type="InterPro" id="IPR036188">
    <property type="entry name" value="FAD/NAD-bd_sf"/>
</dbReference>
<dbReference type="SUPFAM" id="SSF51905">
    <property type="entry name" value="FAD/NAD(P)-binding domain"/>
    <property type="match status" value="1"/>
</dbReference>
<evidence type="ECO:0000256" key="3">
    <source>
        <dbReference type="ARBA" id="ARBA00005995"/>
    </source>
</evidence>
<evidence type="ECO:0000256" key="10">
    <source>
        <dbReference type="ARBA" id="ARBA00023128"/>
    </source>
</evidence>
<protein>
    <recommendedName>
        <fullName evidence="4">monoamine oxidase</fullName>
        <ecNumber evidence="4">1.4.3.4</ecNumber>
    </recommendedName>
</protein>
<evidence type="ECO:0000256" key="6">
    <source>
        <dbReference type="ARBA" id="ARBA00022692"/>
    </source>
</evidence>
<dbReference type="Gene3D" id="3.50.50.60">
    <property type="entry name" value="FAD/NAD(P)-binding domain"/>
    <property type="match status" value="1"/>
</dbReference>
<dbReference type="InterPro" id="IPR050703">
    <property type="entry name" value="Flavin_MAO"/>
</dbReference>
<evidence type="ECO:0000256" key="9">
    <source>
        <dbReference type="ARBA" id="ARBA00023002"/>
    </source>
</evidence>